<dbReference type="PANTHER" id="PTHR46572">
    <property type="entry name" value="RHO1 GDP-GTP EXCHANGE PROTEIN 1-RELATED"/>
    <property type="match status" value="1"/>
</dbReference>
<feature type="domain" description="DH" evidence="3">
    <location>
        <begin position="1"/>
        <end position="159"/>
    </location>
</feature>
<protein>
    <recommendedName>
        <fullName evidence="3">DH domain-containing protein</fullName>
    </recommendedName>
</protein>
<dbReference type="Pfam" id="PF00621">
    <property type="entry name" value="RhoGEF"/>
    <property type="match status" value="1"/>
</dbReference>
<feature type="non-terminal residue" evidence="4">
    <location>
        <position position="275"/>
    </location>
</feature>
<dbReference type="PROSITE" id="PS50010">
    <property type="entry name" value="DH_2"/>
    <property type="match status" value="1"/>
</dbReference>
<dbReference type="InterPro" id="IPR041675">
    <property type="entry name" value="PH_5"/>
</dbReference>
<dbReference type="SUPFAM" id="SSF48065">
    <property type="entry name" value="DBL homology domain (DH-domain)"/>
    <property type="match status" value="1"/>
</dbReference>
<proteinExistence type="predicted"/>
<evidence type="ECO:0000313" key="5">
    <source>
        <dbReference type="Proteomes" id="UP000183567"/>
    </source>
</evidence>
<dbReference type="AlphaFoldDB" id="A0A1J8PXX2"/>
<dbReference type="Proteomes" id="UP000183567">
    <property type="component" value="Unassembled WGS sequence"/>
</dbReference>
<gene>
    <name evidence="4" type="ORF">AZE42_12090</name>
</gene>
<sequence length="275" mass="31484">MDPPIIPRDRLNTFISDVFHNFAELHADHRKLLDQLHDIQREEHPTIKSVTTPMSDAVLNFRDAYMEYVPNYPIAAYRIDDEMANNIEFKTFVEQCIRHPDAHRLDMKNLLNRPIPRLLRYQLLLKVILDETPAGHEDREAIPELLETLKVLCKETDPGIQLAQQKVQLWCYNSNLQFKPGESVLLREPDTGFEGNGWTEIFVLLFDNYLVMTEPEETNGVTKYNVDQRPIPLDLLTLANFADAPIQRSTSILRLGIGEPPPSGGAPESATDSRL</sequence>
<dbReference type="GO" id="GO:0005085">
    <property type="term" value="F:guanyl-nucleotide exchange factor activity"/>
    <property type="evidence" value="ECO:0007669"/>
    <property type="project" value="InterPro"/>
</dbReference>
<dbReference type="OrthoDB" id="2272012at2759"/>
<evidence type="ECO:0000259" key="3">
    <source>
        <dbReference type="PROSITE" id="PS50010"/>
    </source>
</evidence>
<accession>A0A1J8PXX2</accession>
<dbReference type="Pfam" id="PF15405">
    <property type="entry name" value="PH_5"/>
    <property type="match status" value="1"/>
</dbReference>
<feature type="compositionally biased region" description="Low complexity" evidence="2">
    <location>
        <begin position="265"/>
        <end position="275"/>
    </location>
</feature>
<comment type="caution">
    <text evidence="4">The sequence shown here is derived from an EMBL/GenBank/DDBJ whole genome shotgun (WGS) entry which is preliminary data.</text>
</comment>
<dbReference type="EMBL" id="LVVM01003869">
    <property type="protein sequence ID" value="OJA14150.1"/>
    <property type="molecule type" value="Genomic_DNA"/>
</dbReference>
<name>A0A1J8PXX2_9AGAM</name>
<dbReference type="Gene3D" id="2.30.29.30">
    <property type="entry name" value="Pleckstrin-homology domain (PH domain)/Phosphotyrosine-binding domain (PTB)"/>
    <property type="match status" value="1"/>
</dbReference>
<dbReference type="InterPro" id="IPR011993">
    <property type="entry name" value="PH-like_dom_sf"/>
</dbReference>
<dbReference type="PANTHER" id="PTHR46572:SF1">
    <property type="entry name" value="RHO1 GUANINE NUCLEOTIDE EXCHANGE FACTOR TUS1"/>
    <property type="match status" value="1"/>
</dbReference>
<dbReference type="InterPro" id="IPR052233">
    <property type="entry name" value="Rho-type_GEFs"/>
</dbReference>
<evidence type="ECO:0000256" key="2">
    <source>
        <dbReference type="SAM" id="MobiDB-lite"/>
    </source>
</evidence>
<dbReference type="STRING" id="180088.A0A1J8PXX2"/>
<keyword evidence="5" id="KW-1185">Reference proteome</keyword>
<dbReference type="Gene3D" id="1.20.900.10">
    <property type="entry name" value="Dbl homology (DH) domain"/>
    <property type="match status" value="1"/>
</dbReference>
<dbReference type="InterPro" id="IPR035899">
    <property type="entry name" value="DBL_dom_sf"/>
</dbReference>
<keyword evidence="1" id="KW-0597">Phosphoprotein</keyword>
<evidence type="ECO:0000256" key="1">
    <source>
        <dbReference type="ARBA" id="ARBA00022553"/>
    </source>
</evidence>
<organism evidence="4 5">
    <name type="scientific">Rhizopogon vesiculosus</name>
    <dbReference type="NCBI Taxonomy" id="180088"/>
    <lineage>
        <taxon>Eukaryota</taxon>
        <taxon>Fungi</taxon>
        <taxon>Dikarya</taxon>
        <taxon>Basidiomycota</taxon>
        <taxon>Agaricomycotina</taxon>
        <taxon>Agaricomycetes</taxon>
        <taxon>Agaricomycetidae</taxon>
        <taxon>Boletales</taxon>
        <taxon>Suillineae</taxon>
        <taxon>Rhizopogonaceae</taxon>
        <taxon>Rhizopogon</taxon>
    </lineage>
</organism>
<dbReference type="InterPro" id="IPR000219">
    <property type="entry name" value="DH_dom"/>
</dbReference>
<reference evidence="4 5" key="1">
    <citation type="submission" date="2016-03" db="EMBL/GenBank/DDBJ databases">
        <title>Comparative genomics of the ectomycorrhizal sister species Rhizopogon vinicolor and Rhizopogon vesiculosus (Basidiomycota: Boletales) reveals a divergence of the mating type B locus.</title>
        <authorList>
            <person name="Mujic A.B."/>
            <person name="Kuo A."/>
            <person name="Tritt A."/>
            <person name="Lipzen A."/>
            <person name="Chen C."/>
            <person name="Johnson J."/>
            <person name="Sharma A."/>
            <person name="Barry K."/>
            <person name="Grigoriev I.V."/>
            <person name="Spatafora J.W."/>
        </authorList>
    </citation>
    <scope>NUCLEOTIDE SEQUENCE [LARGE SCALE GENOMIC DNA]</scope>
    <source>
        <strain evidence="4 5">AM-OR11-056</strain>
    </source>
</reference>
<dbReference type="SMART" id="SM00325">
    <property type="entry name" value="RhoGEF"/>
    <property type="match status" value="1"/>
</dbReference>
<evidence type="ECO:0000313" key="4">
    <source>
        <dbReference type="EMBL" id="OJA14150.1"/>
    </source>
</evidence>
<feature type="region of interest" description="Disordered" evidence="2">
    <location>
        <begin position="255"/>
        <end position="275"/>
    </location>
</feature>